<dbReference type="Gene3D" id="3.10.105.10">
    <property type="entry name" value="Dipeptide-binding Protein, Domain 3"/>
    <property type="match status" value="1"/>
</dbReference>
<dbReference type="Pfam" id="PF00496">
    <property type="entry name" value="SBP_bac_5"/>
    <property type="match status" value="1"/>
</dbReference>
<name>A0ABV2T2N3_9BACT</name>
<dbReference type="RefSeq" id="WP_354659922.1">
    <property type="nucleotide sequence ID" value="NZ_JBEXAC010000001.1"/>
</dbReference>
<dbReference type="PROSITE" id="PS51257">
    <property type="entry name" value="PROKAR_LIPOPROTEIN"/>
    <property type="match status" value="1"/>
</dbReference>
<keyword evidence="4" id="KW-1185">Reference proteome</keyword>
<gene>
    <name evidence="3" type="ORF">ABR189_07870</name>
</gene>
<protein>
    <submittedName>
        <fullName evidence="3">ABC transporter substrate-binding protein</fullName>
    </submittedName>
</protein>
<dbReference type="CDD" id="cd00995">
    <property type="entry name" value="PBP2_NikA_DppA_OppA_like"/>
    <property type="match status" value="1"/>
</dbReference>
<proteinExistence type="predicted"/>
<keyword evidence="1" id="KW-0472">Membrane</keyword>
<dbReference type="Gene3D" id="3.40.190.10">
    <property type="entry name" value="Periplasmic binding protein-like II"/>
    <property type="match status" value="1"/>
</dbReference>
<dbReference type="InterPro" id="IPR039424">
    <property type="entry name" value="SBP_5"/>
</dbReference>
<evidence type="ECO:0000313" key="3">
    <source>
        <dbReference type="EMBL" id="MET6997283.1"/>
    </source>
</evidence>
<keyword evidence="1" id="KW-0812">Transmembrane</keyword>
<evidence type="ECO:0000259" key="2">
    <source>
        <dbReference type="Pfam" id="PF00496"/>
    </source>
</evidence>
<dbReference type="SUPFAM" id="SSF53850">
    <property type="entry name" value="Periplasmic binding protein-like II"/>
    <property type="match status" value="1"/>
</dbReference>
<dbReference type="Gene3D" id="3.90.76.10">
    <property type="entry name" value="Dipeptide-binding Protein, Domain 1"/>
    <property type="match status" value="1"/>
</dbReference>
<accession>A0ABV2T2N3</accession>
<dbReference type="Proteomes" id="UP001549749">
    <property type="component" value="Unassembled WGS sequence"/>
</dbReference>
<keyword evidence="1" id="KW-1133">Transmembrane helix</keyword>
<dbReference type="InterPro" id="IPR030678">
    <property type="entry name" value="Peptide/Ni-bd"/>
</dbReference>
<dbReference type="EMBL" id="JBEXAC010000001">
    <property type="protein sequence ID" value="MET6997283.1"/>
    <property type="molecule type" value="Genomic_DNA"/>
</dbReference>
<comment type="caution">
    <text evidence="3">The sequence shown here is derived from an EMBL/GenBank/DDBJ whole genome shotgun (WGS) entry which is preliminary data.</text>
</comment>
<evidence type="ECO:0000313" key="4">
    <source>
        <dbReference type="Proteomes" id="UP001549749"/>
    </source>
</evidence>
<evidence type="ECO:0000256" key="1">
    <source>
        <dbReference type="SAM" id="Phobius"/>
    </source>
</evidence>
<reference evidence="3 4" key="1">
    <citation type="submission" date="2024-06" db="EMBL/GenBank/DDBJ databases">
        <title>Chitinophaga defluvii sp. nov., isolated from municipal sewage.</title>
        <authorList>
            <person name="Zhang L."/>
        </authorList>
    </citation>
    <scope>NUCLEOTIDE SEQUENCE [LARGE SCALE GENOMIC DNA]</scope>
    <source>
        <strain evidence="3 4">H8</strain>
    </source>
</reference>
<dbReference type="PANTHER" id="PTHR30290">
    <property type="entry name" value="PERIPLASMIC BINDING COMPONENT OF ABC TRANSPORTER"/>
    <property type="match status" value="1"/>
</dbReference>
<dbReference type="InterPro" id="IPR000914">
    <property type="entry name" value="SBP_5_dom"/>
</dbReference>
<dbReference type="PIRSF" id="PIRSF002741">
    <property type="entry name" value="MppA"/>
    <property type="match status" value="1"/>
</dbReference>
<sequence>MKLPYISVQRFYYQSVTFWGIAAGCFLFFLSSCGRKAASHQQVFRYNQQEGIPTLDPAFAKSQPVIWAVKQLYNTLLEPDSLLELRPSLARHWEISADHRTYTFTLRSDVYFHDNEVFPEGKGRRMTAADVVYSLRRIMLPATASPGAWIFNGKVDPDKGFIALNDSTFQLTLLQPFHPILGILSMQYCSIIPKEVVEKYGADFRKHPCGTGPFQFHYWDEGQALIFHKNPRYFEKDSAGIPLPYLDAVQISFLDSKASEFLLFRQGQIDFMNDIDASFKDEVLTKKGTLKKAWEGRIQLSKSPYLNIEYFGFLMDSSIAAVKQSPTRLKKIRQAVNYGFDRTKMMTYLRNGIGTPALAGFVPAGLPSFDADKVKGFTYNPALARQLLQEAGYPEGKGLPVMKLLSIPNYADLANFVANQLQEIGIRVQVEVIQKALLLEQTAKSQAVFFRGSWIADYPDAESFLAMFYSKNPAPPNYTRYTNPQLDRLYEQSLQENNDSIRYRLYQEMDRMIIADAPVVPVFYDQVIRLLQPNVTGLVNNGLNLLELRWVKITAQL</sequence>
<organism evidence="3 4">
    <name type="scientific">Chitinophaga defluvii</name>
    <dbReference type="NCBI Taxonomy" id="3163343"/>
    <lineage>
        <taxon>Bacteria</taxon>
        <taxon>Pseudomonadati</taxon>
        <taxon>Bacteroidota</taxon>
        <taxon>Chitinophagia</taxon>
        <taxon>Chitinophagales</taxon>
        <taxon>Chitinophagaceae</taxon>
        <taxon>Chitinophaga</taxon>
    </lineage>
</organism>
<feature type="transmembrane region" description="Helical" evidence="1">
    <location>
        <begin position="12"/>
        <end position="30"/>
    </location>
</feature>
<feature type="domain" description="Solute-binding protein family 5" evidence="2">
    <location>
        <begin position="84"/>
        <end position="473"/>
    </location>
</feature>